<reference evidence="1" key="2">
    <citation type="submission" date="2020-09" db="EMBL/GenBank/DDBJ databases">
        <authorList>
            <person name="Sun Q."/>
            <person name="Zhou Y."/>
        </authorList>
    </citation>
    <scope>NUCLEOTIDE SEQUENCE</scope>
    <source>
        <strain evidence="1">CGMCC 4.7201</strain>
    </source>
</reference>
<dbReference type="AlphaFoldDB" id="A0A918DYJ4"/>
<evidence type="ECO:0000313" key="1">
    <source>
        <dbReference type="EMBL" id="GGO88229.1"/>
    </source>
</evidence>
<dbReference type="Proteomes" id="UP000641932">
    <property type="component" value="Unassembled WGS sequence"/>
</dbReference>
<reference evidence="1" key="1">
    <citation type="journal article" date="2014" name="Int. J. Syst. Evol. Microbiol.">
        <title>Complete genome sequence of Corynebacterium casei LMG S-19264T (=DSM 44701T), isolated from a smear-ripened cheese.</title>
        <authorList>
            <consortium name="US DOE Joint Genome Institute (JGI-PGF)"/>
            <person name="Walter F."/>
            <person name="Albersmeier A."/>
            <person name="Kalinowski J."/>
            <person name="Ruckert C."/>
        </authorList>
    </citation>
    <scope>NUCLEOTIDE SEQUENCE</scope>
    <source>
        <strain evidence="1">CGMCC 4.7201</strain>
    </source>
</reference>
<gene>
    <name evidence="1" type="ORF">GCM10012280_28550</name>
</gene>
<comment type="caution">
    <text evidence="1">The sequence shown here is derived from an EMBL/GenBank/DDBJ whole genome shotgun (WGS) entry which is preliminary data.</text>
</comment>
<protein>
    <submittedName>
        <fullName evidence="1">Uncharacterized protein</fullName>
    </submittedName>
</protein>
<accession>A0A918DYJ4</accession>
<keyword evidence="2" id="KW-1185">Reference proteome</keyword>
<name>A0A918DYJ4_9ACTN</name>
<dbReference type="RefSeq" id="WP_189132021.1">
    <property type="nucleotide sequence ID" value="NZ_BMMS01000011.1"/>
</dbReference>
<proteinExistence type="predicted"/>
<evidence type="ECO:0000313" key="2">
    <source>
        <dbReference type="Proteomes" id="UP000641932"/>
    </source>
</evidence>
<organism evidence="1 2">
    <name type="scientific">Wenjunlia tyrosinilytica</name>
    <dbReference type="NCBI Taxonomy" id="1544741"/>
    <lineage>
        <taxon>Bacteria</taxon>
        <taxon>Bacillati</taxon>
        <taxon>Actinomycetota</taxon>
        <taxon>Actinomycetes</taxon>
        <taxon>Kitasatosporales</taxon>
        <taxon>Streptomycetaceae</taxon>
        <taxon>Wenjunlia</taxon>
    </lineage>
</organism>
<sequence length="122" mass="12614">MLDAAPLLHAVDRLADRLRALPQGRLLGDVPGFGSRADAALALARGLADAAQRLEAPDREPVPLPDAGPFAVGDQVAVAGHDLAAAIAAPAGEWARVAAREVLEEALRNVEVTARLMDGRAS</sequence>
<dbReference type="EMBL" id="BMMS01000011">
    <property type="protein sequence ID" value="GGO88229.1"/>
    <property type="molecule type" value="Genomic_DNA"/>
</dbReference>